<feature type="domain" description="PABS" evidence="6">
    <location>
        <begin position="308"/>
        <end position="477"/>
    </location>
</feature>
<feature type="transmembrane region" description="Helical" evidence="5">
    <location>
        <begin position="216"/>
        <end position="232"/>
    </location>
</feature>
<reference evidence="7 8" key="1">
    <citation type="submission" date="2018-07" db="EMBL/GenBank/DDBJ databases">
        <title>Genome sequencing of Runella.</title>
        <authorList>
            <person name="Baek M.-G."/>
            <person name="Yi H."/>
        </authorList>
    </citation>
    <scope>NUCLEOTIDE SEQUENCE [LARGE SCALE GENOMIC DNA]</scope>
    <source>
        <strain evidence="7 8">HYN0085</strain>
    </source>
</reference>
<dbReference type="PANTHER" id="PTHR43317:SF1">
    <property type="entry name" value="THERMOSPERMINE SYNTHASE ACAULIS5"/>
    <property type="match status" value="1"/>
</dbReference>
<dbReference type="AlphaFoldDB" id="A0A344TGU5"/>
<dbReference type="EMBL" id="CP030850">
    <property type="protein sequence ID" value="AXE17866.1"/>
    <property type="molecule type" value="Genomic_DNA"/>
</dbReference>
<evidence type="ECO:0000256" key="2">
    <source>
        <dbReference type="ARBA" id="ARBA00022679"/>
    </source>
</evidence>
<dbReference type="SUPFAM" id="SSF53335">
    <property type="entry name" value="S-adenosyl-L-methionine-dependent methyltransferases"/>
    <property type="match status" value="1"/>
</dbReference>
<evidence type="ECO:0000256" key="4">
    <source>
        <dbReference type="PROSITE-ProRule" id="PRU00354"/>
    </source>
</evidence>
<dbReference type="InterPro" id="IPR029063">
    <property type="entry name" value="SAM-dependent_MTases_sf"/>
</dbReference>
<feature type="transmembrane region" description="Helical" evidence="5">
    <location>
        <begin position="128"/>
        <end position="150"/>
    </location>
</feature>
<feature type="transmembrane region" description="Helical" evidence="5">
    <location>
        <begin position="56"/>
        <end position="77"/>
    </location>
</feature>
<comment type="similarity">
    <text evidence="1">Belongs to the spermidine/spermine synthase family.</text>
</comment>
<sequence length="546" mass="59487">MKDKLNIKSSIAHKDNVLPPGQRKLFLIVSFVEGAAVMIIELLGAKIVAPFYGTSMYVWASVLGVTLIALSCGYFIGGNVSNKYKDKSPLFSVLAVGAILTIIAPRIAPAIMMATADFGVRIGSLISVSIYLLPPIFCMGMVSPIIIQLINQSQENSGQTAGTIYAISTVGGILATFLAGFVLIPELGIRTTATFTGAVLIVISAIGMLSHKQKTQAVLTFGLFVFSVPFVYSKPTSDPAITIQYQSSGILGEWAVVDHKGFAKDGRQVNTRQLLLNGIDQTFTNVGIQPFSVWRYPHKVTALAGIKPAKSKALLLGMGGGSIAYNLIKLGFELDIVELDERIPFIAEQWFGYDPTSANLTIDDARHYIRNTAKKYDVVILDIVNGEVQPSHMFTQEGLRELKAALNEDALVIVNFQGQLDTEDPRLSLAPRSVIKTFESIGYKMFAVKNESKSISADLLIYGTPGSLNIKEALSQNLRYNELLPNDSFSATDYAPITGYELGDVDVMTDDKPNLELLNTPTVLNWRKNKIEYTVNGLIKKGVPIY</sequence>
<dbReference type="GO" id="GO:0010487">
    <property type="term" value="F:thermospermine synthase activity"/>
    <property type="evidence" value="ECO:0007669"/>
    <property type="project" value="TreeGrafter"/>
</dbReference>
<dbReference type="Gene3D" id="3.40.50.150">
    <property type="entry name" value="Vaccinia Virus protein VP39"/>
    <property type="match status" value="1"/>
</dbReference>
<evidence type="ECO:0000259" key="6">
    <source>
        <dbReference type="PROSITE" id="PS51006"/>
    </source>
</evidence>
<evidence type="ECO:0000313" key="7">
    <source>
        <dbReference type="EMBL" id="AXE17866.1"/>
    </source>
</evidence>
<organism evidence="7 8">
    <name type="scientific">Runella rosea</name>
    <dbReference type="NCBI Taxonomy" id="2259595"/>
    <lineage>
        <taxon>Bacteria</taxon>
        <taxon>Pseudomonadati</taxon>
        <taxon>Bacteroidota</taxon>
        <taxon>Cytophagia</taxon>
        <taxon>Cytophagales</taxon>
        <taxon>Spirosomataceae</taxon>
        <taxon>Runella</taxon>
    </lineage>
</organism>
<keyword evidence="5" id="KW-1133">Transmembrane helix</keyword>
<evidence type="ECO:0000256" key="1">
    <source>
        <dbReference type="ARBA" id="ARBA00007867"/>
    </source>
</evidence>
<feature type="transmembrane region" description="Helical" evidence="5">
    <location>
        <begin position="162"/>
        <end position="183"/>
    </location>
</feature>
<dbReference type="Gene3D" id="1.20.1250.20">
    <property type="entry name" value="MFS general substrate transporter like domains"/>
    <property type="match status" value="1"/>
</dbReference>
<dbReference type="PANTHER" id="PTHR43317">
    <property type="entry name" value="THERMOSPERMINE SYNTHASE ACAULIS5"/>
    <property type="match status" value="1"/>
</dbReference>
<keyword evidence="2 4" id="KW-0808">Transferase</keyword>
<dbReference type="SUPFAM" id="SSF103473">
    <property type="entry name" value="MFS general substrate transporter"/>
    <property type="match status" value="1"/>
</dbReference>
<dbReference type="KEGG" id="run:DR864_09030"/>
<evidence type="ECO:0000256" key="5">
    <source>
        <dbReference type="SAM" id="Phobius"/>
    </source>
</evidence>
<feature type="active site" description="Proton acceptor" evidence="4">
    <location>
        <position position="382"/>
    </location>
</feature>
<dbReference type="GO" id="GO:0006596">
    <property type="term" value="P:polyamine biosynthetic process"/>
    <property type="evidence" value="ECO:0007669"/>
    <property type="project" value="UniProtKB-UniRule"/>
</dbReference>
<dbReference type="RefSeq" id="WP_114066651.1">
    <property type="nucleotide sequence ID" value="NZ_CP030850.1"/>
</dbReference>
<dbReference type="PROSITE" id="PS51006">
    <property type="entry name" value="PABS_2"/>
    <property type="match status" value="1"/>
</dbReference>
<protein>
    <recommendedName>
        <fullName evidence="6">PABS domain-containing protein</fullName>
    </recommendedName>
</protein>
<dbReference type="NCBIfam" id="NF037959">
    <property type="entry name" value="MFS_SpdSyn"/>
    <property type="match status" value="1"/>
</dbReference>
<dbReference type="InterPro" id="IPR030374">
    <property type="entry name" value="PABS"/>
</dbReference>
<evidence type="ECO:0000256" key="3">
    <source>
        <dbReference type="ARBA" id="ARBA00023115"/>
    </source>
</evidence>
<keyword evidence="8" id="KW-1185">Reference proteome</keyword>
<gene>
    <name evidence="7" type="ORF">DR864_09030</name>
</gene>
<name>A0A344TGU5_9BACT</name>
<dbReference type="InterPro" id="IPR036259">
    <property type="entry name" value="MFS_trans_sf"/>
</dbReference>
<keyword evidence="3 4" id="KW-0620">Polyamine biosynthesis</keyword>
<dbReference type="OrthoDB" id="9761985at2"/>
<keyword evidence="5" id="KW-0472">Membrane</keyword>
<proteinExistence type="inferred from homology"/>
<evidence type="ECO:0000313" key="8">
    <source>
        <dbReference type="Proteomes" id="UP000251993"/>
    </source>
</evidence>
<feature type="transmembrane region" description="Helical" evidence="5">
    <location>
        <begin position="89"/>
        <end position="108"/>
    </location>
</feature>
<dbReference type="Pfam" id="PF01564">
    <property type="entry name" value="Spermine_synth"/>
    <property type="match status" value="1"/>
</dbReference>
<feature type="transmembrane region" description="Helical" evidence="5">
    <location>
        <begin position="189"/>
        <end position="209"/>
    </location>
</feature>
<accession>A0A344TGU5</accession>
<feature type="transmembrane region" description="Helical" evidence="5">
    <location>
        <begin position="25"/>
        <end position="44"/>
    </location>
</feature>
<keyword evidence="5" id="KW-0812">Transmembrane</keyword>
<dbReference type="Proteomes" id="UP000251993">
    <property type="component" value="Chromosome"/>
</dbReference>